<evidence type="ECO:0000313" key="1">
    <source>
        <dbReference type="EMBL" id="KAJ3522084.1"/>
    </source>
</evidence>
<protein>
    <submittedName>
        <fullName evidence="1">Uncharacterized protein</fullName>
    </submittedName>
</protein>
<accession>A0ACC1RQS2</accession>
<evidence type="ECO:0000313" key="2">
    <source>
        <dbReference type="Proteomes" id="UP001148662"/>
    </source>
</evidence>
<gene>
    <name evidence="1" type="ORF">NM688_g8926</name>
</gene>
<reference evidence="1" key="1">
    <citation type="submission" date="2022-07" db="EMBL/GenBank/DDBJ databases">
        <title>Genome Sequence of Phlebia brevispora.</title>
        <authorList>
            <person name="Buettner E."/>
        </authorList>
    </citation>
    <scope>NUCLEOTIDE SEQUENCE</scope>
    <source>
        <strain evidence="1">MPL23</strain>
    </source>
</reference>
<organism evidence="1 2">
    <name type="scientific">Phlebia brevispora</name>
    <dbReference type="NCBI Taxonomy" id="194682"/>
    <lineage>
        <taxon>Eukaryota</taxon>
        <taxon>Fungi</taxon>
        <taxon>Dikarya</taxon>
        <taxon>Basidiomycota</taxon>
        <taxon>Agaricomycotina</taxon>
        <taxon>Agaricomycetes</taxon>
        <taxon>Polyporales</taxon>
        <taxon>Meruliaceae</taxon>
        <taxon>Phlebia</taxon>
    </lineage>
</organism>
<proteinExistence type="predicted"/>
<name>A0ACC1RQS2_9APHY</name>
<dbReference type="Proteomes" id="UP001148662">
    <property type="component" value="Unassembled WGS sequence"/>
</dbReference>
<comment type="caution">
    <text evidence="1">The sequence shown here is derived from an EMBL/GenBank/DDBJ whole genome shotgun (WGS) entry which is preliminary data.</text>
</comment>
<dbReference type="EMBL" id="JANHOG010002567">
    <property type="protein sequence ID" value="KAJ3522084.1"/>
    <property type="molecule type" value="Genomic_DNA"/>
</dbReference>
<keyword evidence="2" id="KW-1185">Reference proteome</keyword>
<sequence>MRLPELDHSVTSKAAKAATRQKTRKTRSSTSRQSSSPSSYPGSPLRIVTKETRSTRNRTLRSPQGDLSSSLPGSKPQRWACPYHDCVMEFSRKKDCERHQNGHKGKQFFCAGLPVVGEAGELLEESEEWTRWEGLDGMLFVGGCGKAFSRKDAYTRHLRESCLGDPAGHWWEDPRIKRFLASLSS</sequence>